<reference evidence="2" key="1">
    <citation type="submission" date="2016-06" db="EMBL/GenBank/DDBJ databases">
        <authorList>
            <person name="Butler K."/>
        </authorList>
    </citation>
    <scope>NUCLEOTIDE SEQUENCE [LARGE SCALE GENOMIC DNA]</scope>
    <source>
        <strain evidence="2">GCSL-Mp20</strain>
    </source>
</reference>
<dbReference type="AlphaFoldDB" id="A0A1B8HTS2"/>
<evidence type="ECO:0000313" key="1">
    <source>
        <dbReference type="EMBL" id="OBU13274.1"/>
    </source>
</evidence>
<dbReference type="EMBL" id="LZEY01000001">
    <property type="protein sequence ID" value="OBU13274.1"/>
    <property type="molecule type" value="Genomic_DNA"/>
</dbReference>
<organism evidence="1 2">
    <name type="scientific">Morganella psychrotolerans</name>
    <dbReference type="NCBI Taxonomy" id="368603"/>
    <lineage>
        <taxon>Bacteria</taxon>
        <taxon>Pseudomonadati</taxon>
        <taxon>Pseudomonadota</taxon>
        <taxon>Gammaproteobacteria</taxon>
        <taxon>Enterobacterales</taxon>
        <taxon>Morganellaceae</taxon>
        <taxon>Morganella</taxon>
    </lineage>
</organism>
<gene>
    <name evidence="1" type="ORF">AYY18_00535</name>
</gene>
<comment type="caution">
    <text evidence="1">The sequence shown here is derived from an EMBL/GenBank/DDBJ whole genome shotgun (WGS) entry which is preliminary data.</text>
</comment>
<dbReference type="OrthoDB" id="8605335at2"/>
<dbReference type="Proteomes" id="UP000092377">
    <property type="component" value="Unassembled WGS sequence"/>
</dbReference>
<sequence length="104" mass="12053">MLARYLSAAINNSAQCIMISDNNGHDPLSEVITRTRTWQFRDGVVLLCTEEIETAVYDGDSQCPEQWIVWEIIEFNNKSISPQRKEFFSICQQNFWLKMQAGCE</sequence>
<protein>
    <submittedName>
        <fullName evidence="1">Uncharacterized protein</fullName>
    </submittedName>
</protein>
<proteinExistence type="predicted"/>
<name>A0A1B8HTS2_9GAMM</name>
<evidence type="ECO:0000313" key="2">
    <source>
        <dbReference type="Proteomes" id="UP000092377"/>
    </source>
</evidence>
<accession>A0A1B8HTS2</accession>
<keyword evidence="2" id="KW-1185">Reference proteome</keyword>